<sequence length="76" mass="9000">MNIDRNSRYLSQDVHFFAAALSETLVSVWEEDPASVYVEIERGYIECYTPEVVRIRNKETGYLTHYSRDTAMFQRM</sequence>
<protein>
    <submittedName>
        <fullName evidence="1">Uncharacterized protein</fullName>
    </submittedName>
</protein>
<gene>
    <name evidence="1" type="ORF">AM231_23345</name>
</gene>
<name>A0A0M1N4I6_9BACL</name>
<keyword evidence="2" id="KW-1185">Reference proteome</keyword>
<organism evidence="1 2">
    <name type="scientific">Paenibacillus solani</name>
    <dbReference type="NCBI Taxonomy" id="1705565"/>
    <lineage>
        <taxon>Bacteria</taxon>
        <taxon>Bacillati</taxon>
        <taxon>Bacillota</taxon>
        <taxon>Bacilli</taxon>
        <taxon>Bacillales</taxon>
        <taxon>Paenibacillaceae</taxon>
        <taxon>Paenibacillus</taxon>
    </lineage>
</organism>
<proteinExistence type="predicted"/>
<evidence type="ECO:0000313" key="1">
    <source>
        <dbReference type="EMBL" id="KOR76869.1"/>
    </source>
</evidence>
<dbReference type="PATRIC" id="fig|1705565.3.peg.815"/>
<accession>A0A0M1N4I6</accession>
<evidence type="ECO:0000313" key="2">
    <source>
        <dbReference type="Proteomes" id="UP000036932"/>
    </source>
</evidence>
<dbReference type="EMBL" id="LIUT01000006">
    <property type="protein sequence ID" value="KOR76869.1"/>
    <property type="molecule type" value="Genomic_DNA"/>
</dbReference>
<comment type="caution">
    <text evidence="1">The sequence shown here is derived from an EMBL/GenBank/DDBJ whole genome shotgun (WGS) entry which is preliminary data.</text>
</comment>
<dbReference type="RefSeq" id="WP_053490111.1">
    <property type="nucleotide sequence ID" value="NZ_LIUT01000006.1"/>
</dbReference>
<dbReference type="Proteomes" id="UP000036932">
    <property type="component" value="Unassembled WGS sequence"/>
</dbReference>
<dbReference type="OrthoDB" id="2627004at2"/>
<dbReference type="AlphaFoldDB" id="A0A0M1N4I6"/>
<reference evidence="2" key="1">
    <citation type="submission" date="2015-08" db="EMBL/GenBank/DDBJ databases">
        <title>Genome sequencing project for genomic taxonomy and phylogenomics of Bacillus-like bacteria.</title>
        <authorList>
            <person name="Liu B."/>
            <person name="Wang J."/>
            <person name="Zhu Y."/>
            <person name="Liu G."/>
            <person name="Chen Q."/>
            <person name="Chen Z."/>
            <person name="Lan J."/>
            <person name="Che J."/>
            <person name="Ge C."/>
            <person name="Shi H."/>
            <person name="Pan Z."/>
            <person name="Liu X."/>
        </authorList>
    </citation>
    <scope>NUCLEOTIDE SEQUENCE [LARGE SCALE GENOMIC DNA]</scope>
    <source>
        <strain evidence="2">FJAT-22460</strain>
    </source>
</reference>